<dbReference type="PANTHER" id="PTHR36118:SF1">
    <property type="entry name" value="ION-TRANSLOCATING OXIDOREDUCTASE COMPLEX SUBUNIT G"/>
    <property type="match status" value="1"/>
</dbReference>
<accession>A0A2A4X910</accession>
<evidence type="ECO:0000256" key="4">
    <source>
        <dbReference type="ARBA" id="ARBA00022643"/>
    </source>
</evidence>
<evidence type="ECO:0000313" key="8">
    <source>
        <dbReference type="Proteomes" id="UP000218767"/>
    </source>
</evidence>
<dbReference type="InterPro" id="IPR007329">
    <property type="entry name" value="FMN-bd"/>
</dbReference>
<keyword evidence="4" id="KW-0288">FMN</keyword>
<feature type="domain" description="FMN-binding" evidence="6">
    <location>
        <begin position="109"/>
        <end position="201"/>
    </location>
</feature>
<keyword evidence="2" id="KW-0597">Phosphoprotein</keyword>
<evidence type="ECO:0000256" key="3">
    <source>
        <dbReference type="ARBA" id="ARBA00022630"/>
    </source>
</evidence>
<dbReference type="InterPro" id="IPR010209">
    <property type="entry name" value="Ion_transpt_RnfG/RsxG"/>
</dbReference>
<dbReference type="PIRSF" id="PIRSF006091">
    <property type="entry name" value="E_trnsport_RnfG"/>
    <property type="match status" value="1"/>
</dbReference>
<dbReference type="GO" id="GO:0022900">
    <property type="term" value="P:electron transport chain"/>
    <property type="evidence" value="ECO:0007669"/>
    <property type="project" value="InterPro"/>
</dbReference>
<keyword evidence="1" id="KW-0813">Transport</keyword>
<dbReference type="GO" id="GO:0010181">
    <property type="term" value="F:FMN binding"/>
    <property type="evidence" value="ECO:0007669"/>
    <property type="project" value="InterPro"/>
</dbReference>
<name>A0A2A4X910_9GAMM</name>
<dbReference type="AlphaFoldDB" id="A0A2A4X910"/>
<dbReference type="GO" id="GO:0009055">
    <property type="term" value="F:electron transfer activity"/>
    <property type="evidence" value="ECO:0007669"/>
    <property type="project" value="InterPro"/>
</dbReference>
<reference evidence="8" key="1">
    <citation type="submission" date="2017-08" db="EMBL/GenBank/DDBJ databases">
        <title>A dynamic microbial community with high functional redundancy inhabits the cold, oxic subseafloor aquifer.</title>
        <authorList>
            <person name="Tully B.J."/>
            <person name="Wheat C.G."/>
            <person name="Glazer B.T."/>
            <person name="Huber J.A."/>
        </authorList>
    </citation>
    <scope>NUCLEOTIDE SEQUENCE [LARGE SCALE GENOMIC DNA]</scope>
</reference>
<evidence type="ECO:0000259" key="6">
    <source>
        <dbReference type="SMART" id="SM00900"/>
    </source>
</evidence>
<organism evidence="7 8">
    <name type="scientific">SAR86 cluster bacterium</name>
    <dbReference type="NCBI Taxonomy" id="2030880"/>
    <lineage>
        <taxon>Bacteria</taxon>
        <taxon>Pseudomonadati</taxon>
        <taxon>Pseudomonadota</taxon>
        <taxon>Gammaproteobacteria</taxon>
        <taxon>SAR86 cluster</taxon>
    </lineage>
</organism>
<evidence type="ECO:0000256" key="1">
    <source>
        <dbReference type="ARBA" id="ARBA00022448"/>
    </source>
</evidence>
<gene>
    <name evidence="7" type="ORF">COB20_05710</name>
</gene>
<evidence type="ECO:0000313" key="7">
    <source>
        <dbReference type="EMBL" id="PCI78984.1"/>
    </source>
</evidence>
<evidence type="ECO:0000256" key="5">
    <source>
        <dbReference type="ARBA" id="ARBA00022982"/>
    </source>
</evidence>
<proteinExistence type="predicted"/>
<dbReference type="EMBL" id="NVUL01000023">
    <property type="protein sequence ID" value="PCI78984.1"/>
    <property type="molecule type" value="Genomic_DNA"/>
</dbReference>
<dbReference type="SMART" id="SM00900">
    <property type="entry name" value="FMN_bind"/>
    <property type="match status" value="1"/>
</dbReference>
<dbReference type="GO" id="GO:0005886">
    <property type="term" value="C:plasma membrane"/>
    <property type="evidence" value="ECO:0007669"/>
    <property type="project" value="InterPro"/>
</dbReference>
<sequence length="221" mass="24963">MSHFLKEYFPQLAVLAAFFVLLGVLNLVTRDDLLEARQEFDRRNLYQFFEAGSFDNDLVLDSYLLPAVAEDEKLSNLHLLNLDRDRLAYIARKDGQAVAIAVPAIAEDGFNGKINLLIAVDMFGRISAARVIEDINSEQLFGVVDVIDSKWMNGFTGNSMRDILRLSWQPITAENEYDQFVGASITPKSVANQIYDALVFYQSNRIELMRGSRGSREGRES</sequence>
<comment type="caution">
    <text evidence="7">The sequence shown here is derived from an EMBL/GenBank/DDBJ whole genome shotgun (WGS) entry which is preliminary data.</text>
</comment>
<dbReference type="Pfam" id="PF04205">
    <property type="entry name" value="FMN_bind"/>
    <property type="match status" value="1"/>
</dbReference>
<evidence type="ECO:0000256" key="2">
    <source>
        <dbReference type="ARBA" id="ARBA00022553"/>
    </source>
</evidence>
<dbReference type="Proteomes" id="UP000218767">
    <property type="component" value="Unassembled WGS sequence"/>
</dbReference>
<protein>
    <recommendedName>
        <fullName evidence="6">FMN-binding domain-containing protein</fullName>
    </recommendedName>
</protein>
<dbReference type="PANTHER" id="PTHR36118">
    <property type="entry name" value="ION-TRANSLOCATING OXIDOREDUCTASE COMPLEX SUBUNIT G"/>
    <property type="match status" value="1"/>
</dbReference>
<keyword evidence="3" id="KW-0285">Flavoprotein</keyword>
<keyword evidence="5" id="KW-0249">Electron transport</keyword>